<keyword evidence="4" id="KW-1185">Reference proteome</keyword>
<feature type="domain" description="Signal transduction histidine kinase internal region" evidence="2">
    <location>
        <begin position="101"/>
        <end position="177"/>
    </location>
</feature>
<feature type="transmembrane region" description="Helical" evidence="1">
    <location>
        <begin position="50"/>
        <end position="67"/>
    </location>
</feature>
<feature type="transmembrane region" description="Helical" evidence="1">
    <location>
        <begin position="6"/>
        <end position="29"/>
    </location>
</feature>
<evidence type="ECO:0000259" key="2">
    <source>
        <dbReference type="Pfam" id="PF06580"/>
    </source>
</evidence>
<dbReference type="Pfam" id="PF06580">
    <property type="entry name" value="His_kinase"/>
    <property type="match status" value="1"/>
</dbReference>
<keyword evidence="1" id="KW-0812">Transmembrane</keyword>
<keyword evidence="3" id="KW-0418">Kinase</keyword>
<dbReference type="EMBL" id="JAEHFW010000002">
    <property type="protein sequence ID" value="MBK0380073.1"/>
    <property type="molecule type" value="Genomic_DNA"/>
</dbReference>
<dbReference type="InterPro" id="IPR010559">
    <property type="entry name" value="Sig_transdc_His_kin_internal"/>
</dbReference>
<comment type="caution">
    <text evidence="3">The sequence shown here is derived from an EMBL/GenBank/DDBJ whole genome shotgun (WGS) entry which is preliminary data.</text>
</comment>
<dbReference type="RefSeq" id="WP_200066604.1">
    <property type="nucleotide sequence ID" value="NZ_JAEHFW010000002.1"/>
</dbReference>
<proteinExistence type="predicted"/>
<dbReference type="InterPro" id="IPR050640">
    <property type="entry name" value="Bact_2-comp_sensor_kinase"/>
</dbReference>
<reference evidence="3" key="1">
    <citation type="submission" date="2020-12" db="EMBL/GenBank/DDBJ databases">
        <title>Bacterial novel species Mucilaginibacter sp. SD-g isolated from soil.</title>
        <authorList>
            <person name="Jung H.-Y."/>
        </authorList>
    </citation>
    <scope>NUCLEOTIDE SEQUENCE</scope>
    <source>
        <strain evidence="3">SD-g</strain>
    </source>
</reference>
<protein>
    <submittedName>
        <fullName evidence="3">Histidine kinase</fullName>
    </submittedName>
</protein>
<gene>
    <name evidence="3" type="ORF">I5M19_12185</name>
</gene>
<dbReference type="GO" id="GO:0000155">
    <property type="term" value="F:phosphorelay sensor kinase activity"/>
    <property type="evidence" value="ECO:0007669"/>
    <property type="project" value="InterPro"/>
</dbReference>
<organism evidence="3 4">
    <name type="scientific">Mucilaginibacter segetis</name>
    <dbReference type="NCBI Taxonomy" id="2793071"/>
    <lineage>
        <taxon>Bacteria</taxon>
        <taxon>Pseudomonadati</taxon>
        <taxon>Bacteroidota</taxon>
        <taxon>Sphingobacteriia</taxon>
        <taxon>Sphingobacteriales</taxon>
        <taxon>Sphingobacteriaceae</taxon>
        <taxon>Mucilaginibacter</taxon>
    </lineage>
</organism>
<evidence type="ECO:0000313" key="4">
    <source>
        <dbReference type="Proteomes" id="UP000613193"/>
    </source>
</evidence>
<name>A0A934PSN4_9SPHI</name>
<accession>A0A934PSN4</accession>
<sequence length="305" mass="35669">MAVWKLPLVIGVEIAVFILTSYCIDELLITTHLLKIMHYKLTYQNSLQSLYRGIYFMGFSTGYYFILRYNNERRKTNELEKQRLIDIIYRQKSEQELTIAQNAYLKAQINPHFLFNTLDFVYHNIVALSPNTADAVIMLAEMMRYAIDSDKMGEFIPLGEEIDQVENLIYLNQMRKNYELGIQFHYEEDVRNIYLIPLVLLTLVENIFKHGNLTDKGQDAVIQVYLKNETFYIETDNVIDQKMRSAGNHKGLNNTEQRLKFAYGENILFDYSSTESSHFKVLLSIPLKQLKYPGETLKPLIDNGK</sequence>
<dbReference type="PANTHER" id="PTHR34220">
    <property type="entry name" value="SENSOR HISTIDINE KINASE YPDA"/>
    <property type="match status" value="1"/>
</dbReference>
<dbReference type="GO" id="GO:0016020">
    <property type="term" value="C:membrane"/>
    <property type="evidence" value="ECO:0007669"/>
    <property type="project" value="InterPro"/>
</dbReference>
<dbReference type="Proteomes" id="UP000613193">
    <property type="component" value="Unassembled WGS sequence"/>
</dbReference>
<keyword evidence="1" id="KW-0472">Membrane</keyword>
<keyword evidence="3" id="KW-0808">Transferase</keyword>
<dbReference type="PANTHER" id="PTHR34220:SF7">
    <property type="entry name" value="SENSOR HISTIDINE KINASE YPDA"/>
    <property type="match status" value="1"/>
</dbReference>
<dbReference type="AlphaFoldDB" id="A0A934PSN4"/>
<keyword evidence="1" id="KW-1133">Transmembrane helix</keyword>
<evidence type="ECO:0000313" key="3">
    <source>
        <dbReference type="EMBL" id="MBK0380073.1"/>
    </source>
</evidence>
<evidence type="ECO:0000256" key="1">
    <source>
        <dbReference type="SAM" id="Phobius"/>
    </source>
</evidence>